<evidence type="ECO:0000313" key="2">
    <source>
        <dbReference type="Proteomes" id="UP001179280"/>
    </source>
</evidence>
<keyword evidence="2" id="KW-1185">Reference proteome</keyword>
<protein>
    <submittedName>
        <fullName evidence="1">Uncharacterized protein</fullName>
    </submittedName>
</protein>
<name>A0ABS2SY39_9BACI</name>
<dbReference type="PROSITE" id="PS51257">
    <property type="entry name" value="PROKAR_LIPOPROTEIN"/>
    <property type="match status" value="1"/>
</dbReference>
<gene>
    <name evidence="1" type="ORF">JOC54_003737</name>
</gene>
<accession>A0ABS2SY39</accession>
<reference evidence="1" key="1">
    <citation type="submission" date="2021-01" db="EMBL/GenBank/DDBJ databases">
        <title>Genomic Encyclopedia of Type Strains, Phase IV (KMG-IV): sequencing the most valuable type-strain genomes for metagenomic binning, comparative biology and taxonomic classification.</title>
        <authorList>
            <person name="Goeker M."/>
        </authorList>
    </citation>
    <scope>NUCLEOTIDE SEQUENCE</scope>
    <source>
        <strain evidence="1">DSM 21943</strain>
    </source>
</reference>
<sequence>MKNTSWFYCSVAVSVLLGACSYNSDETSSDTSLLSLTSEEDESSIQSNTILEKSIKADEQLENYTANLKITDSLSPKDNWDDEEQVMKITEGTLAHQEQPEVTYTNLARYPIHSETQAESPEETLSILKDSTDILANVNNNGWEDVEDISLIEETYLSFDLSPSHQLQLLYSISNYVQVSEYDGLYVLSVEASGDELKQMALNMDLIDQSLLRHQDIELDDTFQVAQLDYMLFINKETLLLEKTNSIIEFIIQHNNEEYVIRKDLSMTRSNVNNPEGISLPSM</sequence>
<dbReference type="Proteomes" id="UP001179280">
    <property type="component" value="Unassembled WGS sequence"/>
</dbReference>
<dbReference type="Pfam" id="PF20316">
    <property type="entry name" value="DUF6612"/>
    <property type="match status" value="1"/>
</dbReference>
<dbReference type="RefSeq" id="WP_204468050.1">
    <property type="nucleotide sequence ID" value="NZ_JAFBCV010000014.1"/>
</dbReference>
<comment type="caution">
    <text evidence="1">The sequence shown here is derived from an EMBL/GenBank/DDBJ whole genome shotgun (WGS) entry which is preliminary data.</text>
</comment>
<evidence type="ECO:0000313" key="1">
    <source>
        <dbReference type="EMBL" id="MBM7840445.1"/>
    </source>
</evidence>
<proteinExistence type="predicted"/>
<dbReference type="InterPro" id="IPR046720">
    <property type="entry name" value="DUF6612"/>
</dbReference>
<dbReference type="EMBL" id="JAFBCV010000014">
    <property type="protein sequence ID" value="MBM7840445.1"/>
    <property type="molecule type" value="Genomic_DNA"/>
</dbReference>
<organism evidence="1 2">
    <name type="scientific">Shouchella xiaoxiensis</name>
    <dbReference type="NCBI Taxonomy" id="766895"/>
    <lineage>
        <taxon>Bacteria</taxon>
        <taxon>Bacillati</taxon>
        <taxon>Bacillota</taxon>
        <taxon>Bacilli</taxon>
        <taxon>Bacillales</taxon>
        <taxon>Bacillaceae</taxon>
        <taxon>Shouchella</taxon>
    </lineage>
</organism>